<dbReference type="InterPro" id="IPR011037">
    <property type="entry name" value="Pyrv_Knase-like_insert_dom_sf"/>
</dbReference>
<dbReference type="PANTHER" id="PTHR14237:SF80">
    <property type="entry name" value="MOLYBDENUM COFACTOR SULFURASE"/>
    <property type="match status" value="1"/>
</dbReference>
<dbReference type="SUPFAM" id="SSF50800">
    <property type="entry name" value="PK beta-barrel domain-like"/>
    <property type="match status" value="1"/>
</dbReference>
<feature type="modified residue" description="N6-(pyridoxal phosphate)lysine" evidence="4">
    <location>
        <position position="256"/>
    </location>
</feature>
<dbReference type="InterPro" id="IPR005302">
    <property type="entry name" value="MoCF_Sase_C"/>
</dbReference>
<feature type="region of interest" description="Disordered" evidence="5">
    <location>
        <begin position="505"/>
        <end position="535"/>
    </location>
</feature>
<keyword evidence="8" id="KW-1185">Reference proteome</keyword>
<keyword evidence="2 4" id="KW-0663">Pyridoxal phosphate</keyword>
<proteinExistence type="inferred from homology"/>
<organism evidence="7 8">
    <name type="scientific">Nesidiocoris tenuis</name>
    <dbReference type="NCBI Taxonomy" id="355587"/>
    <lineage>
        <taxon>Eukaryota</taxon>
        <taxon>Metazoa</taxon>
        <taxon>Ecdysozoa</taxon>
        <taxon>Arthropoda</taxon>
        <taxon>Hexapoda</taxon>
        <taxon>Insecta</taxon>
        <taxon>Pterygota</taxon>
        <taxon>Neoptera</taxon>
        <taxon>Paraneoptera</taxon>
        <taxon>Hemiptera</taxon>
        <taxon>Heteroptera</taxon>
        <taxon>Panheteroptera</taxon>
        <taxon>Cimicomorpha</taxon>
        <taxon>Miridae</taxon>
        <taxon>Dicyphina</taxon>
        <taxon>Nesidiocoris</taxon>
    </lineage>
</organism>
<comment type="function">
    <text evidence="4">Sulfurates the molybdenum cofactor. Sulfation of molybdenum is essential for xanthine dehydrogenase (XDH) and aldehyde oxidase (ADO) enzymes in which molybdenum cofactor is liganded by 1 oxygen and 1 sulfur atom in active form.</text>
</comment>
<dbReference type="Gene3D" id="3.40.640.10">
    <property type="entry name" value="Type I PLP-dependent aspartate aminotransferase-like (Major domain)"/>
    <property type="match status" value="1"/>
</dbReference>
<dbReference type="PANTHER" id="PTHR14237">
    <property type="entry name" value="MOLYBDOPTERIN COFACTOR SULFURASE MOSC"/>
    <property type="match status" value="1"/>
</dbReference>
<dbReference type="InterPro" id="IPR015421">
    <property type="entry name" value="PyrdxlP-dep_Trfase_major"/>
</dbReference>
<comment type="cofactor">
    <cofactor evidence="4">
        <name>pyridoxal 5'-phosphate</name>
        <dbReference type="ChEBI" id="CHEBI:597326"/>
    </cofactor>
</comment>
<feature type="active site" evidence="4">
    <location>
        <position position="416"/>
    </location>
</feature>
<evidence type="ECO:0000256" key="2">
    <source>
        <dbReference type="ARBA" id="ARBA00022898"/>
    </source>
</evidence>
<dbReference type="Proteomes" id="UP001307889">
    <property type="component" value="Chromosome 8"/>
</dbReference>
<dbReference type="Pfam" id="PF03476">
    <property type="entry name" value="MOSC_N"/>
    <property type="match status" value="1"/>
</dbReference>
<feature type="domain" description="MOSC" evidence="6">
    <location>
        <begin position="704"/>
        <end position="852"/>
    </location>
</feature>
<dbReference type="SUPFAM" id="SSF141673">
    <property type="entry name" value="MOSC N-terminal domain-like"/>
    <property type="match status" value="1"/>
</dbReference>
<keyword evidence="1 4" id="KW-0808">Transferase</keyword>
<protein>
    <recommendedName>
        <fullName evidence="4">Molybdenum cofactor sulfurase</fullName>
        <shortName evidence="4">MCS</shortName>
        <shortName evidence="4">MOS</shortName>
        <shortName evidence="4">MoCo sulfurase</shortName>
        <ecNumber evidence="4">2.8.1.9</ecNumber>
    </recommendedName>
    <alternativeName>
        <fullName evidence="4">Molybdenum cofactor sulfurtransferase</fullName>
    </alternativeName>
    <alternativeName>
        <fullName evidence="4">Protein maroon-like</fullName>
        <shortName evidence="4">Ma-l</shortName>
    </alternativeName>
</protein>
<dbReference type="Pfam" id="PF03473">
    <property type="entry name" value="MOSC"/>
    <property type="match status" value="1"/>
</dbReference>
<evidence type="ECO:0000256" key="4">
    <source>
        <dbReference type="HAMAP-Rule" id="MF_03050"/>
    </source>
</evidence>
<evidence type="ECO:0000256" key="5">
    <source>
        <dbReference type="SAM" id="MobiDB-lite"/>
    </source>
</evidence>
<keyword evidence="3 4" id="KW-0501">Molybdenum cofactor biosynthesis</keyword>
<evidence type="ECO:0000259" key="6">
    <source>
        <dbReference type="PROSITE" id="PS51340"/>
    </source>
</evidence>
<accession>A0ABN7B0A8</accession>
<evidence type="ECO:0000313" key="7">
    <source>
        <dbReference type="EMBL" id="BES97082.1"/>
    </source>
</evidence>
<sequence>MGGKETDPAYEEVFSPEQMTRIRSEYDRLKGLCYLDQAGSALYSKSHLEGAFADLQSNVYSNPHSNNTTSKLCSDSIDQVRYRILHHFNTDVEKYSVIFTGSATESIKLLAQSFEWRNDTVQGSHGQCGQFVYTEDNHTSILGMRSLVSQRGASVRCLDHEEALSIFSSSENGFNPESPANGLSSERPTNSLFVYSGQCNFSGVKYPLSWIADVHNGVLNDRSNWYVLLDATSLISTDVLNLSKVSPDFVCVSFYKIFGYPTGLGALLVKNSSHHVLKRNYYGGGTVLVALSAVNEYVPRPAIHESFEDGTLNFISIIGLLHAFDAMKETIIEYTLLSRHCFHLARYLFQSLARLHHSNGSPAVVLYADTAYDDAASQGGIVNFNMLRANGEHIGFAEVLHMANVHDIQLRTGCFCNPGACRRHLGLSTEDVRRHFQAGHVCGDENDIIDGRPTGSVRVSFGVFNTKHDVDHLLGVLGKCFVHQPAVHKWPSNWQKRLENLRSKFNKKPTKSQRENADSQNCNDKDQTQDSGRIRNHNLHAISRVEYPIFSEPTPPAVIWKGVDKSNSNLVFTNGRSDAQLSRIFLYPVKSCGRFEVATWDIDSRGLKYDRQWMITNQSGVALTQKSEPLLCLLQPFIDEANNRLRLSFEGQPDITVPLNLDVERGDGNYSFCQSKVCGDRIRGNDCGDDVGIWLSNALHKPGLRLIRQLPDDNRTNKKSLGSIALANQSQFLFINSASVQYLADAIAEDSECEKEGIVHRFRGNFVMSGIDEAFVETTWTGVKIGSTEFSVDGPCTRCSMICIDQNTGLKTKEPLTTLTANFQGKLRFGIYLSRQDTDTVPISVNDVIVPSSN</sequence>
<dbReference type="Pfam" id="PF00266">
    <property type="entry name" value="Aminotran_5"/>
    <property type="match status" value="1"/>
</dbReference>
<dbReference type="InterPro" id="IPR028886">
    <property type="entry name" value="MoCo_sulfurase"/>
</dbReference>
<reference evidence="7 8" key="1">
    <citation type="submission" date="2023-09" db="EMBL/GenBank/DDBJ databases">
        <title>Nesidiocoris tenuis whole genome shotgun sequence.</title>
        <authorList>
            <person name="Shibata T."/>
            <person name="Shimoda M."/>
            <person name="Kobayashi T."/>
            <person name="Uehara T."/>
        </authorList>
    </citation>
    <scope>NUCLEOTIDE SEQUENCE [LARGE SCALE GENOMIC DNA]</scope>
    <source>
        <strain evidence="7 8">Japan</strain>
    </source>
</reference>
<dbReference type="InterPro" id="IPR005303">
    <property type="entry name" value="MOCOS_middle"/>
</dbReference>
<dbReference type="SUPFAM" id="SSF53383">
    <property type="entry name" value="PLP-dependent transferases"/>
    <property type="match status" value="1"/>
</dbReference>
<dbReference type="EMBL" id="AP028916">
    <property type="protein sequence ID" value="BES97082.1"/>
    <property type="molecule type" value="Genomic_DNA"/>
</dbReference>
<dbReference type="InterPro" id="IPR015422">
    <property type="entry name" value="PyrdxlP-dep_Trfase_small"/>
</dbReference>
<name>A0ABN7B0A8_9HEMI</name>
<evidence type="ECO:0000256" key="3">
    <source>
        <dbReference type="ARBA" id="ARBA00023150"/>
    </source>
</evidence>
<comment type="catalytic activity">
    <reaction evidence="4">
        <text>Mo-molybdopterin + L-cysteine + AH2 = thio-Mo-molybdopterin + L-alanine + A + H2O</text>
        <dbReference type="Rhea" id="RHEA:42636"/>
        <dbReference type="ChEBI" id="CHEBI:13193"/>
        <dbReference type="ChEBI" id="CHEBI:15377"/>
        <dbReference type="ChEBI" id="CHEBI:17499"/>
        <dbReference type="ChEBI" id="CHEBI:35235"/>
        <dbReference type="ChEBI" id="CHEBI:57972"/>
        <dbReference type="ChEBI" id="CHEBI:71302"/>
        <dbReference type="ChEBI" id="CHEBI:82685"/>
        <dbReference type="EC" id="2.8.1.9"/>
    </reaction>
</comment>
<feature type="compositionally biased region" description="Basic and acidic residues" evidence="5">
    <location>
        <begin position="512"/>
        <end position="528"/>
    </location>
</feature>
<dbReference type="InterPro" id="IPR000192">
    <property type="entry name" value="Aminotrans_V_dom"/>
</dbReference>
<dbReference type="HAMAP" id="MF_03050">
    <property type="entry name" value="MOCOS"/>
    <property type="match status" value="1"/>
</dbReference>
<evidence type="ECO:0000256" key="1">
    <source>
        <dbReference type="ARBA" id="ARBA00022679"/>
    </source>
</evidence>
<dbReference type="Gene3D" id="3.90.1150.10">
    <property type="entry name" value="Aspartate Aminotransferase, domain 1"/>
    <property type="match status" value="1"/>
</dbReference>
<dbReference type="EC" id="2.8.1.9" evidence="4"/>
<gene>
    <name evidence="4" type="primary">mal</name>
    <name evidence="7" type="ORF">NTJ_09896</name>
</gene>
<dbReference type="PROSITE" id="PS51340">
    <property type="entry name" value="MOSC"/>
    <property type="match status" value="1"/>
</dbReference>
<comment type="similarity">
    <text evidence="4">Belongs to the class-V pyridoxal-phosphate-dependent aminotransferase family. MOCOS subfamily.</text>
</comment>
<dbReference type="InterPro" id="IPR015424">
    <property type="entry name" value="PyrdxlP-dep_Trfase"/>
</dbReference>
<evidence type="ECO:0000313" key="8">
    <source>
        <dbReference type="Proteomes" id="UP001307889"/>
    </source>
</evidence>